<keyword evidence="3" id="KW-1185">Reference proteome</keyword>
<keyword evidence="1" id="KW-1133">Transmembrane helix</keyword>
<keyword evidence="1" id="KW-0472">Membrane</keyword>
<organism evidence="2 3">
    <name type="scientific">Hoeflea poritis</name>
    <dbReference type="NCBI Taxonomy" id="2993659"/>
    <lineage>
        <taxon>Bacteria</taxon>
        <taxon>Pseudomonadati</taxon>
        <taxon>Pseudomonadota</taxon>
        <taxon>Alphaproteobacteria</taxon>
        <taxon>Hyphomicrobiales</taxon>
        <taxon>Rhizobiaceae</taxon>
        <taxon>Hoeflea</taxon>
    </lineage>
</organism>
<evidence type="ECO:0000256" key="1">
    <source>
        <dbReference type="SAM" id="Phobius"/>
    </source>
</evidence>
<dbReference type="EMBL" id="JAPJZH010000003">
    <property type="protein sequence ID" value="MDA4845136.1"/>
    <property type="molecule type" value="Genomic_DNA"/>
</dbReference>
<accession>A0ABT4VK92</accession>
<proteinExistence type="predicted"/>
<feature type="transmembrane region" description="Helical" evidence="1">
    <location>
        <begin position="76"/>
        <end position="96"/>
    </location>
</feature>
<comment type="caution">
    <text evidence="2">The sequence shown here is derived from an EMBL/GenBank/DDBJ whole genome shotgun (WGS) entry which is preliminary data.</text>
</comment>
<feature type="transmembrane region" description="Helical" evidence="1">
    <location>
        <begin position="36"/>
        <end position="56"/>
    </location>
</feature>
<feature type="transmembrane region" description="Helical" evidence="1">
    <location>
        <begin position="108"/>
        <end position="130"/>
    </location>
</feature>
<protein>
    <submittedName>
        <fullName evidence="2">ABA4-like family protein</fullName>
    </submittedName>
</protein>
<dbReference type="Proteomes" id="UP001148313">
    <property type="component" value="Unassembled WGS sequence"/>
</dbReference>
<keyword evidence="1" id="KW-0812">Transmembrane</keyword>
<feature type="transmembrane region" description="Helical" evidence="1">
    <location>
        <begin position="6"/>
        <end position="24"/>
    </location>
</feature>
<dbReference type="InterPro" id="IPR025461">
    <property type="entry name" value="ABA4-like"/>
</dbReference>
<sequence length="155" mass="16728">MNPEAYFSLAGIAAMAGWVMLILGPRRFAWFNFIPCWLIPGAISALYSVLVLTWFSSAEGGFDSLASVAALFENDWALLAGWVHFLAFDLFVGAVMAARMDYAGVGRLVQAPILTTTFMLGPLGFLLAAMTELGLRLSILPTQTRSMKGTSNVIA</sequence>
<gene>
    <name evidence="2" type="ORF">OOZ53_07220</name>
</gene>
<dbReference type="RefSeq" id="WP_271088702.1">
    <property type="nucleotide sequence ID" value="NZ_JAPJZH010000003.1"/>
</dbReference>
<dbReference type="Pfam" id="PF14108">
    <property type="entry name" value="ABA4-like"/>
    <property type="match status" value="1"/>
</dbReference>
<evidence type="ECO:0000313" key="3">
    <source>
        <dbReference type="Proteomes" id="UP001148313"/>
    </source>
</evidence>
<evidence type="ECO:0000313" key="2">
    <source>
        <dbReference type="EMBL" id="MDA4845136.1"/>
    </source>
</evidence>
<reference evidence="2" key="1">
    <citation type="submission" date="2022-11" db="EMBL/GenBank/DDBJ databases">
        <title>Hoeflea poritis sp. nov., isolated from scleractinian coral Porites lutea.</title>
        <authorList>
            <person name="Zhang G."/>
            <person name="Wei Q."/>
            <person name="Cai L."/>
        </authorList>
    </citation>
    <scope>NUCLEOTIDE SEQUENCE</scope>
    <source>
        <strain evidence="2">E7-10</strain>
    </source>
</reference>
<name>A0ABT4VK92_9HYPH</name>